<dbReference type="SUPFAM" id="SSF56091">
    <property type="entry name" value="DNA ligase/mRNA capping enzyme, catalytic domain"/>
    <property type="match status" value="1"/>
</dbReference>
<dbReference type="HAMAP" id="MF_01588">
    <property type="entry name" value="DNA_ligase_A"/>
    <property type="match status" value="1"/>
</dbReference>
<dbReference type="Pfam" id="PF03119">
    <property type="entry name" value="DNA_ligase_ZBD"/>
    <property type="match status" value="1"/>
</dbReference>
<dbReference type="Gene3D" id="6.20.10.30">
    <property type="match status" value="1"/>
</dbReference>
<dbReference type="Gene3D" id="3.40.50.10190">
    <property type="entry name" value="BRCT domain"/>
    <property type="match status" value="1"/>
</dbReference>
<protein>
    <recommendedName>
        <fullName evidence="12">DNA ligase</fullName>
        <ecNumber evidence="12">6.5.1.2</ecNumber>
    </recommendedName>
    <alternativeName>
        <fullName evidence="12">Polydeoxyribonucleotide synthase [NAD(+)]</fullName>
    </alternativeName>
</protein>
<dbReference type="GO" id="GO:0003911">
    <property type="term" value="F:DNA ligase (NAD+) activity"/>
    <property type="evidence" value="ECO:0007669"/>
    <property type="project" value="UniProtKB-EC"/>
</dbReference>
<dbReference type="SUPFAM" id="SSF50249">
    <property type="entry name" value="Nucleic acid-binding proteins"/>
    <property type="match status" value="1"/>
</dbReference>
<comment type="caution">
    <text evidence="14">The sequence shown here is derived from an EMBL/GenBank/DDBJ whole genome shotgun (WGS) entry which is preliminary data.</text>
</comment>
<organism evidence="14 15">
    <name type="scientific">Exiguobacterium indicum</name>
    <dbReference type="NCBI Taxonomy" id="296995"/>
    <lineage>
        <taxon>Bacteria</taxon>
        <taxon>Bacillati</taxon>
        <taxon>Bacillota</taxon>
        <taxon>Bacilli</taxon>
        <taxon>Bacillales</taxon>
        <taxon>Bacillales Family XII. Incertae Sedis</taxon>
        <taxon>Exiguobacterium</taxon>
    </lineage>
</organism>
<sequence length="664" mass="73309">MDASQRIDEIRQTLNRYSYEYYVLDQPTVPDATYDQLLRELTELETEHPELITPDSPTQRVGAAPLEAFEKVTHDLPMLSLGNVFDETEIREWVARIERSLGRSTTYVAELKFDGLAISLKYEDGRFVRGATRGDGTVGENITQNLRTIKALPLRLQAEATIEVRGEAYMPKQSFERLNKDRASREETLFANPRNAAAGSLRQLDSSITASRNLSLFVYGVGVNTLTARSHSEAMAQLASLGLPTNQHMQTCETVEEILAYIAHWTEARASLPYEIDGIVLKVDRYDDQEELGFTAKSPRFATAYKFAAEEVMTTVEDVDFSVGRTGKVTPRARFAPVVVAGSTVTYATLHNADFIAEKDIRLQDSVIIKKAGDVIPAVVQVVTAERTGEETPIVFPTHCPACQSELVRLEGEVDIRCVSPECPAQLMEGIIHFVSRQAMNIDGLGEKVVRQLYDHEAIRTIADLYRLDREELLTFDRMGETSVDKLLAAIEASKQNSVERLLFGLGIRLVGQKAAYLLAERFDSLAGIAAASYDEIVAIDGIGGKIADSIVKYFEHPEAQALIRDLEQLGVNQRFLGERVDQTNAPLGGKTIVLTGTLESLKRSEAGKRLEALGADVTGSVSKKTDVLVAGEKAGSKLTKAESLGIEIWDEARLLEELAKHEA</sequence>
<accession>A0ABU8ELA8</accession>
<feature type="binding site" evidence="12">
    <location>
        <position position="403"/>
    </location>
    <ligand>
        <name>Zn(2+)</name>
        <dbReference type="ChEBI" id="CHEBI:29105"/>
    </ligand>
</feature>
<dbReference type="InterPro" id="IPR036420">
    <property type="entry name" value="BRCT_dom_sf"/>
</dbReference>
<feature type="binding site" evidence="12">
    <location>
        <begin position="31"/>
        <end position="35"/>
    </location>
    <ligand>
        <name>NAD(+)</name>
        <dbReference type="ChEBI" id="CHEBI:57540"/>
    </ligand>
</feature>
<keyword evidence="10 12" id="KW-0464">Manganese</keyword>
<dbReference type="InterPro" id="IPR010994">
    <property type="entry name" value="RuvA_2-like"/>
</dbReference>
<dbReference type="Gene3D" id="2.40.50.140">
    <property type="entry name" value="Nucleic acid-binding proteins"/>
    <property type="match status" value="1"/>
</dbReference>
<dbReference type="InterPro" id="IPR003583">
    <property type="entry name" value="Hlx-hairpin-Hlx_DNA-bd_motif"/>
</dbReference>
<dbReference type="SMART" id="SM00532">
    <property type="entry name" value="LIGANc"/>
    <property type="match status" value="1"/>
</dbReference>
<keyword evidence="3 12" id="KW-0235">DNA replication</keyword>
<evidence type="ECO:0000256" key="2">
    <source>
        <dbReference type="ARBA" id="ARBA00022598"/>
    </source>
</evidence>
<feature type="binding site" evidence="12">
    <location>
        <begin position="80"/>
        <end position="81"/>
    </location>
    <ligand>
        <name>NAD(+)</name>
        <dbReference type="ChEBI" id="CHEBI:57540"/>
    </ligand>
</feature>
<dbReference type="PIRSF" id="PIRSF001604">
    <property type="entry name" value="LigA"/>
    <property type="match status" value="1"/>
</dbReference>
<evidence type="ECO:0000256" key="12">
    <source>
        <dbReference type="HAMAP-Rule" id="MF_01588"/>
    </source>
</evidence>
<feature type="binding site" evidence="12">
    <location>
        <position position="167"/>
    </location>
    <ligand>
        <name>NAD(+)</name>
        <dbReference type="ChEBI" id="CHEBI:57540"/>
    </ligand>
</feature>
<keyword evidence="4 12" id="KW-0479">Metal-binding</keyword>
<keyword evidence="7 12" id="KW-0460">Magnesium</keyword>
<keyword evidence="15" id="KW-1185">Reference proteome</keyword>
<dbReference type="RefSeq" id="WP_336449583.1">
    <property type="nucleotide sequence ID" value="NZ_JBAWKY010000005.1"/>
</dbReference>
<evidence type="ECO:0000256" key="5">
    <source>
        <dbReference type="ARBA" id="ARBA00022763"/>
    </source>
</evidence>
<evidence type="ECO:0000256" key="11">
    <source>
        <dbReference type="ARBA" id="ARBA00034005"/>
    </source>
</evidence>
<evidence type="ECO:0000256" key="10">
    <source>
        <dbReference type="ARBA" id="ARBA00023211"/>
    </source>
</evidence>
<dbReference type="PROSITE" id="PS50172">
    <property type="entry name" value="BRCT"/>
    <property type="match status" value="1"/>
</dbReference>
<dbReference type="NCBIfam" id="TIGR00575">
    <property type="entry name" value="dnlj"/>
    <property type="match status" value="1"/>
</dbReference>
<keyword evidence="5 12" id="KW-0227">DNA damage</keyword>
<dbReference type="CDD" id="cd17748">
    <property type="entry name" value="BRCT_DNA_ligase_like"/>
    <property type="match status" value="1"/>
</dbReference>
<proteinExistence type="inferred from homology"/>
<dbReference type="Proteomes" id="UP001387110">
    <property type="component" value="Unassembled WGS sequence"/>
</dbReference>
<keyword evidence="9 12" id="KW-0234">DNA repair</keyword>
<dbReference type="PANTHER" id="PTHR23389:SF9">
    <property type="entry name" value="DNA LIGASE"/>
    <property type="match status" value="1"/>
</dbReference>
<reference evidence="14 15" key="1">
    <citation type="submission" date="2023-12" db="EMBL/GenBank/DDBJ databases">
        <authorList>
            <person name="Easwaran N."/>
            <person name="Lazarus H.P.S."/>
        </authorList>
    </citation>
    <scope>NUCLEOTIDE SEQUENCE [LARGE SCALE GENOMIC DNA]</scope>
    <source>
        <strain evidence="14 15">VIT-2023</strain>
    </source>
</reference>
<dbReference type="SMART" id="SM00278">
    <property type="entry name" value="HhH1"/>
    <property type="match status" value="3"/>
</dbReference>
<keyword evidence="2 12" id="KW-0436">Ligase</keyword>
<comment type="function">
    <text evidence="1 12">DNA ligase that catalyzes the formation of phosphodiester linkages between 5'-phosphoryl and 3'-hydroxyl groups in double-stranded DNA using NAD as a coenzyme and as the energy source for the reaction. It is essential for DNA replication and repair of damaged DNA.</text>
</comment>
<evidence type="ECO:0000259" key="13">
    <source>
        <dbReference type="PROSITE" id="PS50172"/>
    </source>
</evidence>
<evidence type="ECO:0000256" key="4">
    <source>
        <dbReference type="ARBA" id="ARBA00022723"/>
    </source>
</evidence>
<dbReference type="SUPFAM" id="SSF47781">
    <property type="entry name" value="RuvA domain 2-like"/>
    <property type="match status" value="1"/>
</dbReference>
<feature type="binding site" evidence="12">
    <location>
        <position position="418"/>
    </location>
    <ligand>
        <name>Zn(2+)</name>
        <dbReference type="ChEBI" id="CHEBI:29105"/>
    </ligand>
</feature>
<feature type="domain" description="BRCT" evidence="13">
    <location>
        <begin position="583"/>
        <end position="664"/>
    </location>
</feature>
<dbReference type="EC" id="6.5.1.2" evidence="12"/>
<dbReference type="EMBL" id="JBAWKY010000005">
    <property type="protein sequence ID" value="MEI4463703.1"/>
    <property type="molecule type" value="Genomic_DNA"/>
</dbReference>
<gene>
    <name evidence="12 14" type="primary">ligA</name>
    <name evidence="14" type="ORF">SZL87_14855</name>
</gene>
<evidence type="ECO:0000256" key="3">
    <source>
        <dbReference type="ARBA" id="ARBA00022705"/>
    </source>
</evidence>
<feature type="active site" description="N6-AMP-lysine intermediate" evidence="12">
    <location>
        <position position="112"/>
    </location>
</feature>
<dbReference type="Gene3D" id="1.10.287.610">
    <property type="entry name" value="Helix hairpin bin"/>
    <property type="match status" value="1"/>
</dbReference>
<dbReference type="InterPro" id="IPR001679">
    <property type="entry name" value="DNA_ligase"/>
</dbReference>
<dbReference type="Pfam" id="PF14520">
    <property type="entry name" value="HHH_5"/>
    <property type="match status" value="1"/>
</dbReference>
<feature type="binding site" evidence="12">
    <location>
        <position position="133"/>
    </location>
    <ligand>
        <name>NAD(+)</name>
        <dbReference type="ChEBI" id="CHEBI:57540"/>
    </ligand>
</feature>
<evidence type="ECO:0000313" key="14">
    <source>
        <dbReference type="EMBL" id="MEI4463703.1"/>
    </source>
</evidence>
<evidence type="ECO:0000313" key="15">
    <source>
        <dbReference type="Proteomes" id="UP001387110"/>
    </source>
</evidence>
<dbReference type="Gene3D" id="1.10.150.20">
    <property type="entry name" value="5' to 3' exonuclease, C-terminal subdomain"/>
    <property type="match status" value="2"/>
</dbReference>
<dbReference type="PANTHER" id="PTHR23389">
    <property type="entry name" value="CHROMOSOME TRANSMISSION FIDELITY FACTOR 18"/>
    <property type="match status" value="1"/>
</dbReference>
<dbReference type="InterPro" id="IPR018239">
    <property type="entry name" value="DNA_ligase_AS"/>
</dbReference>
<feature type="binding site" evidence="12">
    <location>
        <position position="400"/>
    </location>
    <ligand>
        <name>Zn(2+)</name>
        <dbReference type="ChEBI" id="CHEBI:29105"/>
    </ligand>
</feature>
<dbReference type="SMART" id="SM00292">
    <property type="entry name" value="BRCT"/>
    <property type="match status" value="1"/>
</dbReference>
<dbReference type="InterPro" id="IPR041663">
    <property type="entry name" value="DisA/LigA_HHH"/>
</dbReference>
<dbReference type="InterPro" id="IPR004150">
    <property type="entry name" value="NAD_DNA_ligase_OB"/>
</dbReference>
<keyword evidence="8 12" id="KW-0520">NAD</keyword>
<dbReference type="InterPro" id="IPR004149">
    <property type="entry name" value="Znf_DNAligase_C4"/>
</dbReference>
<evidence type="ECO:0000256" key="1">
    <source>
        <dbReference type="ARBA" id="ARBA00004067"/>
    </source>
</evidence>
<name>A0ABU8ELA8_9BACL</name>
<dbReference type="CDD" id="cd00114">
    <property type="entry name" value="LIGANc"/>
    <property type="match status" value="1"/>
</dbReference>
<dbReference type="InterPro" id="IPR013840">
    <property type="entry name" value="DNAligase_N"/>
</dbReference>
<feature type="binding site" evidence="12">
    <location>
        <position position="306"/>
    </location>
    <ligand>
        <name>NAD(+)</name>
        <dbReference type="ChEBI" id="CHEBI:57540"/>
    </ligand>
</feature>
<dbReference type="InterPro" id="IPR001357">
    <property type="entry name" value="BRCT_dom"/>
</dbReference>
<comment type="catalytic activity">
    <reaction evidence="11 12">
        <text>NAD(+) + (deoxyribonucleotide)n-3'-hydroxyl + 5'-phospho-(deoxyribonucleotide)m = (deoxyribonucleotide)n+m + AMP + beta-nicotinamide D-nucleotide.</text>
        <dbReference type="EC" id="6.5.1.2"/>
    </reaction>
</comment>
<evidence type="ECO:0000256" key="9">
    <source>
        <dbReference type="ARBA" id="ARBA00023204"/>
    </source>
</evidence>
<comment type="cofactor">
    <cofactor evidence="12">
        <name>Mg(2+)</name>
        <dbReference type="ChEBI" id="CHEBI:18420"/>
    </cofactor>
    <cofactor evidence="12">
        <name>Mn(2+)</name>
        <dbReference type="ChEBI" id="CHEBI:29035"/>
    </cofactor>
</comment>
<dbReference type="Pfam" id="PF12826">
    <property type="entry name" value="HHH_2"/>
    <property type="match status" value="1"/>
</dbReference>
<feature type="binding site" evidence="12">
    <location>
        <position position="110"/>
    </location>
    <ligand>
        <name>NAD(+)</name>
        <dbReference type="ChEBI" id="CHEBI:57540"/>
    </ligand>
</feature>
<dbReference type="InterPro" id="IPR013839">
    <property type="entry name" value="DNAligase_adenylation"/>
</dbReference>
<feature type="binding site" evidence="12">
    <location>
        <position position="282"/>
    </location>
    <ligand>
        <name>NAD(+)</name>
        <dbReference type="ChEBI" id="CHEBI:57540"/>
    </ligand>
</feature>
<keyword evidence="6 12" id="KW-0862">Zinc</keyword>
<dbReference type="Gene3D" id="3.30.470.30">
    <property type="entry name" value="DNA ligase/mRNA capping enzyme"/>
    <property type="match status" value="1"/>
</dbReference>
<evidence type="ECO:0000256" key="6">
    <source>
        <dbReference type="ARBA" id="ARBA00022833"/>
    </source>
</evidence>
<dbReference type="Pfam" id="PF01653">
    <property type="entry name" value="DNA_ligase_aden"/>
    <property type="match status" value="1"/>
</dbReference>
<evidence type="ECO:0000256" key="7">
    <source>
        <dbReference type="ARBA" id="ARBA00022842"/>
    </source>
</evidence>
<dbReference type="Pfam" id="PF00533">
    <property type="entry name" value="BRCT"/>
    <property type="match status" value="1"/>
</dbReference>
<comment type="similarity">
    <text evidence="12">Belongs to the NAD-dependent DNA ligase family. LigA subfamily.</text>
</comment>
<dbReference type="PROSITE" id="PS01055">
    <property type="entry name" value="DNA_LIGASE_N1"/>
    <property type="match status" value="1"/>
</dbReference>
<dbReference type="NCBIfam" id="NF005932">
    <property type="entry name" value="PRK07956.1"/>
    <property type="match status" value="1"/>
</dbReference>
<dbReference type="InterPro" id="IPR012340">
    <property type="entry name" value="NA-bd_OB-fold"/>
</dbReference>
<feature type="binding site" evidence="12">
    <location>
        <position position="423"/>
    </location>
    <ligand>
        <name>Zn(2+)</name>
        <dbReference type="ChEBI" id="CHEBI:29105"/>
    </ligand>
</feature>
<dbReference type="Pfam" id="PF03120">
    <property type="entry name" value="OB_DNA_ligase"/>
    <property type="match status" value="1"/>
</dbReference>
<evidence type="ECO:0000256" key="8">
    <source>
        <dbReference type="ARBA" id="ARBA00023027"/>
    </source>
</evidence>
<dbReference type="SUPFAM" id="SSF52113">
    <property type="entry name" value="BRCT domain"/>
    <property type="match status" value="1"/>
</dbReference>